<keyword evidence="2" id="KW-1185">Reference proteome</keyword>
<dbReference type="Proteomes" id="UP001062846">
    <property type="component" value="Chromosome 10"/>
</dbReference>
<accession>A0ACC0M3P9</accession>
<protein>
    <submittedName>
        <fullName evidence="1">Uncharacterized protein</fullName>
    </submittedName>
</protein>
<comment type="caution">
    <text evidence="1">The sequence shown here is derived from an EMBL/GenBank/DDBJ whole genome shotgun (WGS) entry which is preliminary data.</text>
</comment>
<proteinExistence type="predicted"/>
<name>A0ACC0M3P9_RHOML</name>
<evidence type="ECO:0000313" key="1">
    <source>
        <dbReference type="EMBL" id="KAI8535492.1"/>
    </source>
</evidence>
<reference evidence="1" key="1">
    <citation type="submission" date="2022-02" db="EMBL/GenBank/DDBJ databases">
        <title>Plant Genome Project.</title>
        <authorList>
            <person name="Zhang R.-G."/>
        </authorList>
    </citation>
    <scope>NUCLEOTIDE SEQUENCE</scope>
    <source>
        <strain evidence="1">AT1</strain>
    </source>
</reference>
<gene>
    <name evidence="1" type="ORF">RHMOL_Rhmol10G0178800</name>
</gene>
<organism evidence="1 2">
    <name type="scientific">Rhododendron molle</name>
    <name type="common">Chinese azalea</name>
    <name type="synonym">Azalea mollis</name>
    <dbReference type="NCBI Taxonomy" id="49168"/>
    <lineage>
        <taxon>Eukaryota</taxon>
        <taxon>Viridiplantae</taxon>
        <taxon>Streptophyta</taxon>
        <taxon>Embryophyta</taxon>
        <taxon>Tracheophyta</taxon>
        <taxon>Spermatophyta</taxon>
        <taxon>Magnoliopsida</taxon>
        <taxon>eudicotyledons</taxon>
        <taxon>Gunneridae</taxon>
        <taxon>Pentapetalae</taxon>
        <taxon>asterids</taxon>
        <taxon>Ericales</taxon>
        <taxon>Ericaceae</taxon>
        <taxon>Ericoideae</taxon>
        <taxon>Rhodoreae</taxon>
        <taxon>Rhododendron</taxon>
    </lineage>
</organism>
<sequence length="541" mass="60450">MQFSFNFSASNPPPYFPFPWKSHKTNFLTPSLDKPIIPIKPSLNPLTLSNSLKTSLNYEFQRGNLDEPTSPASLPVVILGSGAVLRYIWDRSELKLVSVDGNNAVSLKSLLISDFEDGFGKLFRMCSLGVRNFFLPRQVTGNYLQYVRWKLLHRVFSSALQVLATQAMFRAIGVGYSCSLPSAAALNWVLKDGLGRLSRCIYTASLAYAFDTNLKRVRFSTSVLFSLSIGIELLTPAYPQYFLLLATIANIAKQISLACYLATGTAIHQSFAVADNLGEVSAKAQIQTVCFDNLGLMLAAALNILFKNNQRLQAGLPFVVYPIFSAIDLIGIYQGLKHVHLQTLTKRLIIIFCIQDRLEIIITKWVELGCVPSPADVSKVEGVNFMRSNGRGLWPIRIGCLNPKRQIPRLSMTTMQLLKGEDMYFVCLEIICSRLAATHQQGIVLCVREGSCTADVVMGLLQACHIRKAMLSGRCRWEDNLGACYDSSSVLRHWFELVEDSKQCAHRDFTLLNDQMLEVGWACRNILLSTEEQARYSFLHG</sequence>
<evidence type="ECO:0000313" key="2">
    <source>
        <dbReference type="Proteomes" id="UP001062846"/>
    </source>
</evidence>
<dbReference type="EMBL" id="CM046397">
    <property type="protein sequence ID" value="KAI8535492.1"/>
    <property type="molecule type" value="Genomic_DNA"/>
</dbReference>